<evidence type="ECO:0000256" key="9">
    <source>
        <dbReference type="PROSITE-ProRule" id="PRU00284"/>
    </source>
</evidence>
<comment type="similarity">
    <text evidence="8">Belongs to the methyl-accepting chemotaxis (MCP) protein family.</text>
</comment>
<dbReference type="CDD" id="cd12912">
    <property type="entry name" value="PDC2_MCP_like"/>
    <property type="match status" value="1"/>
</dbReference>
<keyword evidence="7 9" id="KW-0807">Transducer</keyword>
<comment type="subcellular location">
    <subcellularLocation>
        <location evidence="1">Cell membrane</location>
        <topology evidence="1">Multi-pass membrane protein</topology>
    </subcellularLocation>
</comment>
<accession>A0ABS6EI50</accession>
<dbReference type="PROSITE" id="PS50885">
    <property type="entry name" value="HAMP"/>
    <property type="match status" value="1"/>
</dbReference>
<proteinExistence type="inferred from homology"/>
<evidence type="ECO:0000259" key="12">
    <source>
        <dbReference type="PROSITE" id="PS50885"/>
    </source>
</evidence>
<keyword evidence="14" id="KW-1185">Reference proteome</keyword>
<dbReference type="PROSITE" id="PS50111">
    <property type="entry name" value="CHEMOTAXIS_TRANSDUC_2"/>
    <property type="match status" value="1"/>
</dbReference>
<keyword evidence="2" id="KW-1003">Cell membrane</keyword>
<evidence type="ECO:0000256" key="2">
    <source>
        <dbReference type="ARBA" id="ARBA00022475"/>
    </source>
</evidence>
<feature type="transmembrane region" description="Helical" evidence="10">
    <location>
        <begin position="48"/>
        <end position="70"/>
    </location>
</feature>
<comment type="caution">
    <text evidence="13">The sequence shown here is derived from an EMBL/GenBank/DDBJ whole genome shotgun (WGS) entry which is preliminary data.</text>
</comment>
<dbReference type="RefSeq" id="WP_216439146.1">
    <property type="nucleotide sequence ID" value="NZ_JAHLQF010000002.1"/>
</dbReference>
<evidence type="ECO:0000256" key="7">
    <source>
        <dbReference type="ARBA" id="ARBA00023224"/>
    </source>
</evidence>
<evidence type="ECO:0000313" key="14">
    <source>
        <dbReference type="Proteomes" id="UP000726170"/>
    </source>
</evidence>
<dbReference type="SMART" id="SM00283">
    <property type="entry name" value="MA"/>
    <property type="match status" value="1"/>
</dbReference>
<protein>
    <submittedName>
        <fullName evidence="13">Methyl-accepting chemotaxis protein</fullName>
    </submittedName>
</protein>
<dbReference type="PANTHER" id="PTHR32089:SF112">
    <property type="entry name" value="LYSOZYME-LIKE PROTEIN-RELATED"/>
    <property type="match status" value="1"/>
</dbReference>
<feature type="transmembrane region" description="Helical" evidence="10">
    <location>
        <begin position="320"/>
        <end position="343"/>
    </location>
</feature>
<dbReference type="SMART" id="SM00304">
    <property type="entry name" value="HAMP"/>
    <property type="match status" value="1"/>
</dbReference>
<dbReference type="PANTHER" id="PTHR32089">
    <property type="entry name" value="METHYL-ACCEPTING CHEMOTAXIS PROTEIN MCPB"/>
    <property type="match status" value="1"/>
</dbReference>
<dbReference type="Pfam" id="PF00672">
    <property type="entry name" value="HAMP"/>
    <property type="match status" value="1"/>
</dbReference>
<evidence type="ECO:0000256" key="10">
    <source>
        <dbReference type="SAM" id="Phobius"/>
    </source>
</evidence>
<keyword evidence="4 10" id="KW-0812">Transmembrane</keyword>
<feature type="domain" description="Methyl-accepting transducer" evidence="11">
    <location>
        <begin position="418"/>
        <end position="682"/>
    </location>
</feature>
<gene>
    <name evidence="13" type="ORF">KQI86_10105</name>
</gene>
<dbReference type="CDD" id="cd06225">
    <property type="entry name" value="HAMP"/>
    <property type="match status" value="1"/>
</dbReference>
<evidence type="ECO:0000313" key="13">
    <source>
        <dbReference type="EMBL" id="MBU5484685.1"/>
    </source>
</evidence>
<organism evidence="13 14">
    <name type="scientific">Clostridium mobile</name>
    <dbReference type="NCBI Taxonomy" id="2841512"/>
    <lineage>
        <taxon>Bacteria</taxon>
        <taxon>Bacillati</taxon>
        <taxon>Bacillota</taxon>
        <taxon>Clostridia</taxon>
        <taxon>Eubacteriales</taxon>
        <taxon>Clostridiaceae</taxon>
        <taxon>Clostridium</taxon>
    </lineage>
</organism>
<feature type="domain" description="HAMP" evidence="12">
    <location>
        <begin position="344"/>
        <end position="399"/>
    </location>
</feature>
<keyword evidence="3" id="KW-0145">Chemotaxis</keyword>
<evidence type="ECO:0000256" key="4">
    <source>
        <dbReference type="ARBA" id="ARBA00022692"/>
    </source>
</evidence>
<evidence type="ECO:0000256" key="1">
    <source>
        <dbReference type="ARBA" id="ARBA00004651"/>
    </source>
</evidence>
<evidence type="ECO:0000256" key="8">
    <source>
        <dbReference type="ARBA" id="ARBA00029447"/>
    </source>
</evidence>
<reference evidence="13 14" key="1">
    <citation type="submission" date="2021-06" db="EMBL/GenBank/DDBJ databases">
        <authorList>
            <person name="Sun Q."/>
            <person name="Li D."/>
        </authorList>
    </citation>
    <scope>NUCLEOTIDE SEQUENCE [LARGE SCALE GENOMIC DNA]</scope>
    <source>
        <strain evidence="13 14">MSJ-11</strain>
    </source>
</reference>
<evidence type="ECO:0000256" key="6">
    <source>
        <dbReference type="ARBA" id="ARBA00023136"/>
    </source>
</evidence>
<dbReference type="InterPro" id="IPR003660">
    <property type="entry name" value="HAMP_dom"/>
</dbReference>
<dbReference type="CDD" id="cd18773">
    <property type="entry name" value="PDC1_HK_sensor"/>
    <property type="match status" value="1"/>
</dbReference>
<dbReference type="InterPro" id="IPR004089">
    <property type="entry name" value="MCPsignal_dom"/>
</dbReference>
<dbReference type="Pfam" id="PF02743">
    <property type="entry name" value="dCache_1"/>
    <property type="match status" value="1"/>
</dbReference>
<evidence type="ECO:0000256" key="5">
    <source>
        <dbReference type="ARBA" id="ARBA00022989"/>
    </source>
</evidence>
<name>A0ABS6EI50_9CLOT</name>
<keyword evidence="5 10" id="KW-1133">Transmembrane helix</keyword>
<dbReference type="Pfam" id="PF00015">
    <property type="entry name" value="MCPsignal"/>
    <property type="match status" value="1"/>
</dbReference>
<dbReference type="EMBL" id="JAHLQF010000002">
    <property type="protein sequence ID" value="MBU5484685.1"/>
    <property type="molecule type" value="Genomic_DNA"/>
</dbReference>
<dbReference type="InterPro" id="IPR033479">
    <property type="entry name" value="dCache_1"/>
</dbReference>
<sequence>MKKFVKNRKAKQHQKNNWISNLKNNLKNSLKKNSKSDSKSTHNIRRKLIFSFTSLIAIICIGLGGIYFSISYKLLIRNVEQSLPEVAKEASKVVRSRLDKELSVMGTIAEMPKIKDPNVSLEEKNKMLIEQQKREGYAAISLADTKGTLYATSGQKFNIQGAEFYNKALNGEKAVSDPMSMDGSEELVVPMAVPIKNGNEITGVLVVLQNGNILSSITNDIKYGETGGAAIYNREGYTIAHINNENVINRENIVQKSEEDPKLMKLAEMHKAMMQGSEGVDKYTYDGKEKYGAYTPILDTNWSIIVFADEEEVLYGMSSLITSTLIALLIFVLVAILLTALISRAITNPITDMVGQIKVMATGDYTLEIKDKYLKEKDEIGELARALSNMKHNIQDMLMLVRNSSDDIRSYTISLSSTSQEMASSSENISQVIQEVAKGTGEQAQELVAINDILDNFSEKLSNIVKDIEEVNINSMTVHSTAQDSNENMEKLIESINGVNSSFKDFVNKINMLESNIQEINNITSLINSIAEQTNLLALNAAIEAARAGEAGRGFAVVADEIRKLAEQSKASSENITQIITSISKESKTIVDSSVNVENELLDSMNIINVSLESFGDIVNSIKEVSPKIYGINQSAKSVYDNMSLIVEKVESSSSLAEEISASSQEISASSEEMSASTEEVSQSILNLEEMAKEMNGRVNKFKLSNE</sequence>
<keyword evidence="6 10" id="KW-0472">Membrane</keyword>
<evidence type="ECO:0000259" key="11">
    <source>
        <dbReference type="PROSITE" id="PS50111"/>
    </source>
</evidence>
<dbReference type="Proteomes" id="UP000726170">
    <property type="component" value="Unassembled WGS sequence"/>
</dbReference>
<evidence type="ECO:0000256" key="3">
    <source>
        <dbReference type="ARBA" id="ARBA00022500"/>
    </source>
</evidence>